<organism evidence="1 2">
    <name type="scientific">Cetraspora pellucida</name>
    <dbReference type="NCBI Taxonomy" id="1433469"/>
    <lineage>
        <taxon>Eukaryota</taxon>
        <taxon>Fungi</taxon>
        <taxon>Fungi incertae sedis</taxon>
        <taxon>Mucoromycota</taxon>
        <taxon>Glomeromycotina</taxon>
        <taxon>Glomeromycetes</taxon>
        <taxon>Diversisporales</taxon>
        <taxon>Gigasporaceae</taxon>
        <taxon>Cetraspora</taxon>
    </lineage>
</organism>
<proteinExistence type="predicted"/>
<gene>
    <name evidence="1" type="ORF">CPELLU_LOCUS18627</name>
</gene>
<dbReference type="Proteomes" id="UP000789759">
    <property type="component" value="Unassembled WGS sequence"/>
</dbReference>
<accession>A0A9N9K3Z8</accession>
<feature type="non-terminal residue" evidence="1">
    <location>
        <position position="148"/>
    </location>
</feature>
<evidence type="ECO:0000313" key="2">
    <source>
        <dbReference type="Proteomes" id="UP000789759"/>
    </source>
</evidence>
<dbReference type="EMBL" id="CAJVQA010038254">
    <property type="protein sequence ID" value="CAG8810748.1"/>
    <property type="molecule type" value="Genomic_DNA"/>
</dbReference>
<comment type="caution">
    <text evidence="1">The sequence shown here is derived from an EMBL/GenBank/DDBJ whole genome shotgun (WGS) entry which is preliminary data.</text>
</comment>
<protein>
    <submittedName>
        <fullName evidence="1">15439_t:CDS:1</fullName>
    </submittedName>
</protein>
<evidence type="ECO:0000313" key="1">
    <source>
        <dbReference type="EMBL" id="CAG8810748.1"/>
    </source>
</evidence>
<name>A0A9N9K3Z8_9GLOM</name>
<dbReference type="AlphaFoldDB" id="A0A9N9K3Z8"/>
<dbReference type="OrthoDB" id="2446682at2759"/>
<reference evidence="1" key="1">
    <citation type="submission" date="2021-06" db="EMBL/GenBank/DDBJ databases">
        <authorList>
            <person name="Kallberg Y."/>
            <person name="Tangrot J."/>
            <person name="Rosling A."/>
        </authorList>
    </citation>
    <scope>NUCLEOTIDE SEQUENCE</scope>
    <source>
        <strain evidence="1">FL966</strain>
    </source>
</reference>
<sequence>MSLEMQTLDTIPIYEQSDHDIYQAWAFIEGLYKNIRVLLFDSLSYINQARRDQAIKTILSSYNPLAENNEVFNQDLNTLIEKKNTTNKFITEALRNKRHVSSKRDNTRTVRKTGNKMALYHMQVLDILQYNYILFSGIKAPNVYIVHY</sequence>
<keyword evidence="2" id="KW-1185">Reference proteome</keyword>